<dbReference type="GO" id="GO:0005576">
    <property type="term" value="C:extracellular region"/>
    <property type="evidence" value="ECO:0007669"/>
    <property type="project" value="UniProtKB-SubCell"/>
</dbReference>
<dbReference type="InterPro" id="IPR045379">
    <property type="entry name" value="Crinkler_N"/>
</dbReference>
<evidence type="ECO:0000313" key="5">
    <source>
        <dbReference type="EMBL" id="OJA11316.1"/>
    </source>
</evidence>
<evidence type="ECO:0000256" key="3">
    <source>
        <dbReference type="ARBA" id="ARBA00022525"/>
    </source>
</evidence>
<keyword evidence="3" id="KW-0964">Secreted</keyword>
<organism evidence="5 6">
    <name type="scientific">Rhizopogon vesiculosus</name>
    <dbReference type="NCBI Taxonomy" id="180088"/>
    <lineage>
        <taxon>Eukaryota</taxon>
        <taxon>Fungi</taxon>
        <taxon>Dikarya</taxon>
        <taxon>Basidiomycota</taxon>
        <taxon>Agaricomycotina</taxon>
        <taxon>Agaricomycetes</taxon>
        <taxon>Agaricomycetidae</taxon>
        <taxon>Boletales</taxon>
        <taxon>Suillineae</taxon>
        <taxon>Rhizopogonaceae</taxon>
        <taxon>Rhizopogon</taxon>
    </lineage>
</organism>
<evidence type="ECO:0000256" key="2">
    <source>
        <dbReference type="ARBA" id="ARBA00004613"/>
    </source>
</evidence>
<dbReference type="OrthoDB" id="2427869at2759"/>
<sequence length="90" mass="10391">MDSNYTLNCIVFGEDPGEIFLIKVASTETVHTLKEMIKDATMPTFRDVAVMYLKLWEVENMLPDDALQDNLKHHLEKKPLSPIARLQKIF</sequence>
<accession>A0A1J8QHU7</accession>
<feature type="domain" description="Crinkler effector protein N-terminal" evidence="4">
    <location>
        <begin position="6"/>
        <end position="79"/>
    </location>
</feature>
<dbReference type="AlphaFoldDB" id="A0A1J8QHU7"/>
<reference evidence="5 6" key="1">
    <citation type="submission" date="2016-03" db="EMBL/GenBank/DDBJ databases">
        <title>Comparative genomics of the ectomycorrhizal sister species Rhizopogon vinicolor and Rhizopogon vesiculosus (Basidiomycota: Boletales) reveals a divergence of the mating type B locus.</title>
        <authorList>
            <person name="Mujic A.B."/>
            <person name="Kuo A."/>
            <person name="Tritt A."/>
            <person name="Lipzen A."/>
            <person name="Chen C."/>
            <person name="Johnson J."/>
            <person name="Sharma A."/>
            <person name="Barry K."/>
            <person name="Grigoriev I.V."/>
            <person name="Spatafora J.W."/>
        </authorList>
    </citation>
    <scope>NUCLEOTIDE SEQUENCE [LARGE SCALE GENOMIC DNA]</scope>
    <source>
        <strain evidence="5 6">AM-OR11-056</strain>
    </source>
</reference>
<evidence type="ECO:0000256" key="1">
    <source>
        <dbReference type="ARBA" id="ARBA00004340"/>
    </source>
</evidence>
<proteinExistence type="predicted"/>
<keyword evidence="6" id="KW-1185">Reference proteome</keyword>
<dbReference type="EMBL" id="LVVM01005114">
    <property type="protein sequence ID" value="OJA11316.1"/>
    <property type="molecule type" value="Genomic_DNA"/>
</dbReference>
<protein>
    <recommendedName>
        <fullName evidence="4">Crinkler effector protein N-terminal domain-containing protein</fullName>
    </recommendedName>
</protein>
<evidence type="ECO:0000313" key="6">
    <source>
        <dbReference type="Proteomes" id="UP000183567"/>
    </source>
</evidence>
<dbReference type="Pfam" id="PF20147">
    <property type="entry name" value="Crinkler"/>
    <property type="match status" value="1"/>
</dbReference>
<gene>
    <name evidence="5" type="ORF">AZE42_08597</name>
</gene>
<dbReference type="Proteomes" id="UP000183567">
    <property type="component" value="Unassembled WGS sequence"/>
</dbReference>
<comment type="caution">
    <text evidence="5">The sequence shown here is derived from an EMBL/GenBank/DDBJ whole genome shotgun (WGS) entry which is preliminary data.</text>
</comment>
<dbReference type="GO" id="GO:0043657">
    <property type="term" value="C:host cell"/>
    <property type="evidence" value="ECO:0007669"/>
    <property type="project" value="UniProtKB-SubCell"/>
</dbReference>
<comment type="subcellular location">
    <subcellularLocation>
        <location evidence="1">Host cell</location>
    </subcellularLocation>
    <subcellularLocation>
        <location evidence="2">Secreted</location>
    </subcellularLocation>
</comment>
<evidence type="ECO:0000259" key="4">
    <source>
        <dbReference type="Pfam" id="PF20147"/>
    </source>
</evidence>
<name>A0A1J8QHU7_9AGAM</name>